<reference evidence="2 3" key="1">
    <citation type="submission" date="2018-02" db="EMBL/GenBank/DDBJ databases">
        <title>Genomic Encyclopedia of Archaeal and Bacterial Type Strains, Phase II (KMG-II): from individual species to whole genera.</title>
        <authorList>
            <person name="Goeker M."/>
        </authorList>
    </citation>
    <scope>NUCLEOTIDE SEQUENCE [LARGE SCALE GENOMIC DNA]</scope>
    <source>
        <strain evidence="2 3">DSM 22857</strain>
    </source>
</reference>
<keyword evidence="1" id="KW-1133">Transmembrane helix</keyword>
<accession>A0A2S6IPA4</accession>
<keyword evidence="3" id="KW-1185">Reference proteome</keyword>
<dbReference type="Proteomes" id="UP000239485">
    <property type="component" value="Unassembled WGS sequence"/>
</dbReference>
<evidence type="ECO:0000313" key="3">
    <source>
        <dbReference type="Proteomes" id="UP000239485"/>
    </source>
</evidence>
<dbReference type="AlphaFoldDB" id="A0A2S6IPA4"/>
<dbReference type="EMBL" id="PTJD01000005">
    <property type="protein sequence ID" value="PPK96011.1"/>
    <property type="molecule type" value="Genomic_DNA"/>
</dbReference>
<evidence type="ECO:0000313" key="2">
    <source>
        <dbReference type="EMBL" id="PPK96011.1"/>
    </source>
</evidence>
<protein>
    <recommendedName>
        <fullName evidence="4">Prepilin-type N-terminal cleavage/methylation domain-containing protein</fullName>
    </recommendedName>
</protein>
<organism evidence="2 3">
    <name type="scientific">Kineococcus xinjiangensis</name>
    <dbReference type="NCBI Taxonomy" id="512762"/>
    <lineage>
        <taxon>Bacteria</taxon>
        <taxon>Bacillati</taxon>
        <taxon>Actinomycetota</taxon>
        <taxon>Actinomycetes</taxon>
        <taxon>Kineosporiales</taxon>
        <taxon>Kineosporiaceae</taxon>
        <taxon>Kineococcus</taxon>
    </lineage>
</organism>
<dbReference type="RefSeq" id="WP_104432397.1">
    <property type="nucleotide sequence ID" value="NZ_PTJD01000005.1"/>
</dbReference>
<sequence length="185" mass="19514">MNRNPAPAALAALRRPDDRGITLVEVQVAALIGVLMAGMAFTALFSTMRAGDGIIASSAQFDAGMVGTERLGADLEDARAVVGVPATVTTATAVTLWLDDNADYMRQPGELITWNVDAQGRLCRTAGSAAAHCLGLSRERASVTFTFDRTPSSQKIREVGVALAHGTDDPAPRTWSVALENAHEH</sequence>
<keyword evidence="1" id="KW-0472">Membrane</keyword>
<name>A0A2S6IPA4_9ACTN</name>
<gene>
    <name evidence="2" type="ORF">CLV92_105111</name>
</gene>
<proteinExistence type="predicted"/>
<evidence type="ECO:0000256" key="1">
    <source>
        <dbReference type="SAM" id="Phobius"/>
    </source>
</evidence>
<comment type="caution">
    <text evidence="2">The sequence shown here is derived from an EMBL/GenBank/DDBJ whole genome shotgun (WGS) entry which is preliminary data.</text>
</comment>
<keyword evidence="1" id="KW-0812">Transmembrane</keyword>
<feature type="transmembrane region" description="Helical" evidence="1">
    <location>
        <begin position="20"/>
        <end position="45"/>
    </location>
</feature>
<evidence type="ECO:0008006" key="4">
    <source>
        <dbReference type="Google" id="ProtNLM"/>
    </source>
</evidence>